<dbReference type="InterPro" id="IPR029787">
    <property type="entry name" value="Nucleotide_cyclase"/>
</dbReference>
<dbReference type="InterPro" id="IPR001633">
    <property type="entry name" value="EAL_dom"/>
</dbReference>
<sequence length="1286" mass="144905">MTDSKHTGRHSYVIDRSYHVVYMNELAKRLFPRGCIGDLCFEAFRSRDRPCIDCPWHPESDESLNQEVIYSQRLDRWFEILCLETDWPGSGSCILFSSQEIDESSKSLFFALTKEAAYDELFELNLETNSYQVLYSEEDKFVMPAPSGALDALFQDVLDNMVCPDDRERFTEFWDFDTIVARLNRSGGSLQERFRKKLVGGGWQWATQTVVSAKRGAGNEPVLMCFIAEAETDWEGSAGSEGDELSHRQGGVDQLTGLYDSGTFMRTAAEFVAARDDRTLEFLYIDIENFKVFNEWFGRSAGDRLLETIADHLKEIVATHTGLAGYLGGDDFVILLPAGTAESIDLESRLKAISSTADRGIGFQPAIGACLMQDPSVPIRTVCDHAMTAALSIKGNYTKRMVWYEEDMTHRLEEDPKILIEVQRALENHEFVVYWQPQCHTGSGKIVGVEALVRWNHPQRGLVGPGDFIPILERNGFIASLDLYVWEEACSHIKSWVDRGKTPVPACVNISRGDLYSIDIVQSITDLVDRYGLDRSVLHLEITESAYAEDEKMIEAVSRFKELGFTVFIDDFGSGYSSLNMLREIKADVVKIDMKFLDTVGDKLNRSESILESIVSMTHLMELSVVAEGAETQEQIDFLKDIGCTYVQGFYYYRPLSTEQLEQLLMQPSIIDHRGINYQPIDIIEIHDIFKNDLASRTIIDNIVGAMAVYALSGDQFELLQVNKQYYRIMQCDPDEVARQRETILECIHPEDRGHVLNLFKRAEKHTVSGALGTFRRYTASGAIIWIRLRVFHLRNEEDRKLFYATLLDVTHDKMQEDALRASQETLGEVMGMHGSDQAIGELTAENQQIAAQIFAQSTPNGLIGGYCEEGFPIFFANNEMIRMLGCESYADLVQMIDGRVANAIQPDDFARISAEMGASFNEGEEYDMQYRMLRKDGIPLWITSRGRVVKTGSGRLAIASVCVDISENKRMQSELELEDLLLKRIIEQADLNVWLYDIAARTISFKNISDRSFAKLLLPSTTPIGPDKTAHVLTDDILALEVFPEESKAKLIEMFTGIARGKNAECEITIDFDKGPARWFKVSSEVVFDDQGLPIRAIGYLEDIDEVKRRELDLKLRADRDSLTGLLNRSAGLRSIKNALAKANKNGGPGAFLIFDLDDFKQVNDRYGHLAGDRALIESAERLARSFRANDIVCRWGGDEFVVYCSGVERKTAENKAIEICADRWAIDLPDGQTLKLSVTAGIALVPEGGFELTELYRRADDALYEAKDEGKGRFSIYGNGERRA</sequence>
<organism evidence="5 6">
    <name type="scientific">Raoultibacter timonensis</name>
    <dbReference type="NCBI Taxonomy" id="1907662"/>
    <lineage>
        <taxon>Bacteria</taxon>
        <taxon>Bacillati</taxon>
        <taxon>Actinomycetota</taxon>
        <taxon>Coriobacteriia</taxon>
        <taxon>Eggerthellales</taxon>
        <taxon>Eggerthellaceae</taxon>
        <taxon>Raoultibacter</taxon>
    </lineage>
</organism>
<feature type="domain" description="PAC" evidence="2">
    <location>
        <begin position="771"/>
        <end position="822"/>
    </location>
</feature>
<protein>
    <recommendedName>
        <fullName evidence="7">PAS domain S-box-containing protein/diguanylate cyclase (GGDEF)-like protein</fullName>
    </recommendedName>
</protein>
<evidence type="ECO:0000313" key="5">
    <source>
        <dbReference type="EMBL" id="BDE97516.1"/>
    </source>
</evidence>
<gene>
    <name evidence="5" type="ORF">CE91St30_28490</name>
</gene>
<dbReference type="InterPro" id="IPR052155">
    <property type="entry name" value="Biofilm_reg_signaling"/>
</dbReference>
<feature type="domain" description="GGDEF" evidence="4">
    <location>
        <begin position="1149"/>
        <end position="1281"/>
    </location>
</feature>
<dbReference type="SUPFAM" id="SSF55073">
    <property type="entry name" value="Nucleotide cyclase"/>
    <property type="match status" value="2"/>
</dbReference>
<evidence type="ECO:0000259" key="2">
    <source>
        <dbReference type="PROSITE" id="PS50113"/>
    </source>
</evidence>
<dbReference type="InterPro" id="IPR013655">
    <property type="entry name" value="PAS_fold_3"/>
</dbReference>
<dbReference type="InterPro" id="IPR000014">
    <property type="entry name" value="PAS"/>
</dbReference>
<dbReference type="InterPro" id="IPR035965">
    <property type="entry name" value="PAS-like_dom_sf"/>
</dbReference>
<dbReference type="CDD" id="cd00130">
    <property type="entry name" value="PAS"/>
    <property type="match status" value="1"/>
</dbReference>
<evidence type="ECO:0008006" key="7">
    <source>
        <dbReference type="Google" id="ProtNLM"/>
    </source>
</evidence>
<reference evidence="5 6" key="1">
    <citation type="submission" date="2022-01" db="EMBL/GenBank/DDBJ databases">
        <title>Novel bile acid biosynthetic pathways are enriched in the microbiome of centenarians.</title>
        <authorList>
            <person name="Sato Y."/>
            <person name="Atarashi K."/>
            <person name="Plichta R.D."/>
            <person name="Arai Y."/>
            <person name="Sasajima S."/>
            <person name="Kearney M.S."/>
            <person name="Suda W."/>
            <person name="Takeshita K."/>
            <person name="Sasaki T."/>
            <person name="Okamoto S."/>
            <person name="Skelly N.A."/>
            <person name="Okamura Y."/>
            <person name="Vlamakis H."/>
            <person name="Li Y."/>
            <person name="Tanoue T."/>
            <person name="Takei H."/>
            <person name="Nittono H."/>
            <person name="Narushima S."/>
            <person name="Irie J."/>
            <person name="Itoh H."/>
            <person name="Moriya K."/>
            <person name="Sugiura Y."/>
            <person name="Suematsu M."/>
            <person name="Moritoki N."/>
            <person name="Shibata S."/>
            <person name="Littman R.D."/>
            <person name="Fischbach A.M."/>
            <person name="Uwamino Y."/>
            <person name="Inoue T."/>
            <person name="Honda A."/>
            <person name="Hattori M."/>
            <person name="Murai T."/>
            <person name="Xavier J.R."/>
            <person name="Hirose N."/>
            <person name="Honda K."/>
        </authorList>
    </citation>
    <scope>NUCLEOTIDE SEQUENCE [LARGE SCALE GENOMIC DNA]</scope>
    <source>
        <strain evidence="5 6">CE91-St30</strain>
    </source>
</reference>
<feature type="domain" description="PAC" evidence="2">
    <location>
        <begin position="1063"/>
        <end position="1117"/>
    </location>
</feature>
<feature type="domain" description="PAS" evidence="1">
    <location>
        <begin position="692"/>
        <end position="767"/>
    </location>
</feature>
<dbReference type="PANTHER" id="PTHR44757">
    <property type="entry name" value="DIGUANYLATE CYCLASE DGCP"/>
    <property type="match status" value="1"/>
</dbReference>
<dbReference type="Gene3D" id="3.30.450.20">
    <property type="entry name" value="PAS domain"/>
    <property type="match status" value="3"/>
</dbReference>
<dbReference type="Gene3D" id="3.20.20.450">
    <property type="entry name" value="EAL domain"/>
    <property type="match status" value="1"/>
</dbReference>
<dbReference type="SMART" id="SM00052">
    <property type="entry name" value="EAL"/>
    <property type="match status" value="1"/>
</dbReference>
<dbReference type="InterPro" id="IPR043128">
    <property type="entry name" value="Rev_trsase/Diguanyl_cyclase"/>
</dbReference>
<feature type="domain" description="PAC" evidence="2">
    <location>
        <begin position="927"/>
        <end position="978"/>
    </location>
</feature>
<dbReference type="Gene3D" id="3.30.70.270">
    <property type="match status" value="2"/>
</dbReference>
<accession>A0ABM7WM93</accession>
<dbReference type="RefSeq" id="WP_244386838.1">
    <property type="nucleotide sequence ID" value="NZ_AP025564.1"/>
</dbReference>
<dbReference type="InterPro" id="IPR000160">
    <property type="entry name" value="GGDEF_dom"/>
</dbReference>
<dbReference type="NCBIfam" id="TIGR00229">
    <property type="entry name" value="sensory_box"/>
    <property type="match status" value="1"/>
</dbReference>
<dbReference type="Pfam" id="PF00990">
    <property type="entry name" value="GGDEF"/>
    <property type="match status" value="2"/>
</dbReference>
<evidence type="ECO:0000259" key="3">
    <source>
        <dbReference type="PROSITE" id="PS50883"/>
    </source>
</evidence>
<dbReference type="PROSITE" id="PS50887">
    <property type="entry name" value="GGDEF"/>
    <property type="match status" value="2"/>
</dbReference>
<dbReference type="PANTHER" id="PTHR44757:SF2">
    <property type="entry name" value="BIOFILM ARCHITECTURE MAINTENANCE PROTEIN MBAA"/>
    <property type="match status" value="1"/>
</dbReference>
<dbReference type="SMART" id="SM00086">
    <property type="entry name" value="PAC"/>
    <property type="match status" value="3"/>
</dbReference>
<evidence type="ECO:0000259" key="1">
    <source>
        <dbReference type="PROSITE" id="PS50112"/>
    </source>
</evidence>
<dbReference type="CDD" id="cd01948">
    <property type="entry name" value="EAL"/>
    <property type="match status" value="1"/>
</dbReference>
<evidence type="ECO:0000259" key="4">
    <source>
        <dbReference type="PROSITE" id="PS50887"/>
    </source>
</evidence>
<dbReference type="CDD" id="cd01949">
    <property type="entry name" value="GGDEF"/>
    <property type="match status" value="1"/>
</dbReference>
<dbReference type="SUPFAM" id="SSF55785">
    <property type="entry name" value="PYP-like sensor domain (PAS domain)"/>
    <property type="match status" value="3"/>
</dbReference>
<dbReference type="SUPFAM" id="SSF141868">
    <property type="entry name" value="EAL domain-like"/>
    <property type="match status" value="1"/>
</dbReference>
<feature type="domain" description="GGDEF" evidence="4">
    <location>
        <begin position="278"/>
        <end position="406"/>
    </location>
</feature>
<dbReference type="Pfam" id="PF00563">
    <property type="entry name" value="EAL"/>
    <property type="match status" value="1"/>
</dbReference>
<dbReference type="SMART" id="SM00267">
    <property type="entry name" value="GGDEF"/>
    <property type="match status" value="2"/>
</dbReference>
<dbReference type="InterPro" id="IPR000700">
    <property type="entry name" value="PAS-assoc_C"/>
</dbReference>
<dbReference type="Proteomes" id="UP001320544">
    <property type="component" value="Chromosome"/>
</dbReference>
<dbReference type="PROSITE" id="PS50113">
    <property type="entry name" value="PAC"/>
    <property type="match status" value="3"/>
</dbReference>
<dbReference type="NCBIfam" id="TIGR00254">
    <property type="entry name" value="GGDEF"/>
    <property type="match status" value="2"/>
</dbReference>
<dbReference type="InterPro" id="IPR035919">
    <property type="entry name" value="EAL_sf"/>
</dbReference>
<dbReference type="InterPro" id="IPR001610">
    <property type="entry name" value="PAC"/>
</dbReference>
<name>A0ABM7WM93_9ACTN</name>
<evidence type="ECO:0000313" key="6">
    <source>
        <dbReference type="Proteomes" id="UP001320544"/>
    </source>
</evidence>
<keyword evidence="6" id="KW-1185">Reference proteome</keyword>
<dbReference type="Pfam" id="PF08447">
    <property type="entry name" value="PAS_3"/>
    <property type="match status" value="2"/>
</dbReference>
<proteinExistence type="predicted"/>
<feature type="domain" description="EAL" evidence="3">
    <location>
        <begin position="415"/>
        <end position="669"/>
    </location>
</feature>
<dbReference type="EMBL" id="AP025564">
    <property type="protein sequence ID" value="BDE97516.1"/>
    <property type="molecule type" value="Genomic_DNA"/>
</dbReference>
<dbReference type="PROSITE" id="PS50883">
    <property type="entry name" value="EAL"/>
    <property type="match status" value="1"/>
</dbReference>
<dbReference type="PROSITE" id="PS50112">
    <property type="entry name" value="PAS"/>
    <property type="match status" value="1"/>
</dbReference>